<organism evidence="2 3">
    <name type="scientific">Flavobacterium jejuense</name>
    <dbReference type="NCBI Taxonomy" id="1544455"/>
    <lineage>
        <taxon>Bacteria</taxon>
        <taxon>Pseudomonadati</taxon>
        <taxon>Bacteroidota</taxon>
        <taxon>Flavobacteriia</taxon>
        <taxon>Flavobacteriales</taxon>
        <taxon>Flavobacteriaceae</taxon>
        <taxon>Flavobacterium</taxon>
    </lineage>
</organism>
<gene>
    <name evidence="2" type="ORF">FIA58_010020</name>
</gene>
<name>A0ABX0IW61_9FLAO</name>
<keyword evidence="3" id="KW-1185">Reference proteome</keyword>
<dbReference type="Proteomes" id="UP000817854">
    <property type="component" value="Unassembled WGS sequence"/>
</dbReference>
<sequence>MFFGKVYINEGGNLANIASFKIGYYYWLTSFGMLAIASFINFYYYKE</sequence>
<keyword evidence="1" id="KW-0812">Transmembrane</keyword>
<protein>
    <submittedName>
        <fullName evidence="2">Uncharacterized protein</fullName>
    </submittedName>
</protein>
<feature type="transmembrane region" description="Helical" evidence="1">
    <location>
        <begin position="24"/>
        <end position="45"/>
    </location>
</feature>
<comment type="caution">
    <text evidence="2">The sequence shown here is derived from an EMBL/GenBank/DDBJ whole genome shotgun (WGS) entry which is preliminary data.</text>
</comment>
<evidence type="ECO:0000313" key="3">
    <source>
        <dbReference type="Proteomes" id="UP000817854"/>
    </source>
</evidence>
<accession>A0ABX0IW61</accession>
<proteinExistence type="predicted"/>
<reference evidence="2 3" key="2">
    <citation type="submission" date="2019-05" db="EMBL/GenBank/DDBJ databases">
        <authorList>
            <person name="Lianzixin W."/>
        </authorList>
    </citation>
    <scope>NUCLEOTIDE SEQUENCE [LARGE SCALE GENOMIC DNA]</scope>
    <source>
        <strain evidence="2 3">EC11</strain>
    </source>
</reference>
<evidence type="ECO:0000256" key="1">
    <source>
        <dbReference type="SAM" id="Phobius"/>
    </source>
</evidence>
<evidence type="ECO:0000313" key="2">
    <source>
        <dbReference type="EMBL" id="NHN26010.1"/>
    </source>
</evidence>
<dbReference type="EMBL" id="VEVQ02000005">
    <property type="protein sequence ID" value="NHN26010.1"/>
    <property type="molecule type" value="Genomic_DNA"/>
</dbReference>
<reference evidence="3" key="1">
    <citation type="submission" date="2019-05" db="EMBL/GenBank/DDBJ databases">
        <title>Flavobacterium profundi sp. nov., isolated from a deep-sea seamount.</title>
        <authorList>
            <person name="Zhang D.-C."/>
        </authorList>
    </citation>
    <scope>NUCLEOTIDE SEQUENCE [LARGE SCALE GENOMIC DNA]</scope>
    <source>
        <strain evidence="3">EC11</strain>
    </source>
</reference>
<keyword evidence="1" id="KW-1133">Transmembrane helix</keyword>
<reference evidence="2 3" key="3">
    <citation type="submission" date="2020-02" db="EMBL/GenBank/DDBJ databases">
        <title>Flavobacterium profundi sp. nov., isolated from a deep-sea seamount.</title>
        <authorList>
            <person name="Zhang D.-C."/>
        </authorList>
    </citation>
    <scope>NUCLEOTIDE SEQUENCE [LARGE SCALE GENOMIC DNA]</scope>
    <source>
        <strain evidence="2 3">EC11</strain>
    </source>
</reference>
<keyword evidence="1" id="KW-0472">Membrane</keyword>